<sequence length="94" mass="9877">MPYCFQLVDVKKSNNGQESTDCCPASASKCLIIKPCGQTTKVDKSEKSGVGNCCEPGNCDSGDCVCIKLSALTESTCVMLKPGDADQKICVCVC</sequence>
<dbReference type="Proteomes" id="UP000015104">
    <property type="component" value="Unassembled WGS sequence"/>
</dbReference>
<keyword evidence="2" id="KW-1185">Reference proteome</keyword>
<reference evidence="2" key="1">
    <citation type="submission" date="2011-08" db="EMBL/GenBank/DDBJ databases">
        <authorList>
            <person name="Rombauts S."/>
        </authorList>
    </citation>
    <scope>NUCLEOTIDE SEQUENCE</scope>
    <source>
        <strain evidence="2">London</strain>
    </source>
</reference>
<protein>
    <submittedName>
        <fullName evidence="1">Uncharacterized protein</fullName>
    </submittedName>
</protein>
<accession>T1K7V0</accession>
<reference evidence="1" key="2">
    <citation type="submission" date="2015-06" db="UniProtKB">
        <authorList>
            <consortium name="EnsemblMetazoa"/>
        </authorList>
    </citation>
    <scope>IDENTIFICATION</scope>
</reference>
<name>T1K7V0_TETUR</name>
<dbReference type="AlphaFoldDB" id="T1K7V0"/>
<dbReference type="EMBL" id="CAEY01001813">
    <property type="status" value="NOT_ANNOTATED_CDS"/>
    <property type="molecule type" value="Genomic_DNA"/>
</dbReference>
<proteinExistence type="predicted"/>
<organism evidence="1 2">
    <name type="scientific">Tetranychus urticae</name>
    <name type="common">Two-spotted spider mite</name>
    <dbReference type="NCBI Taxonomy" id="32264"/>
    <lineage>
        <taxon>Eukaryota</taxon>
        <taxon>Metazoa</taxon>
        <taxon>Ecdysozoa</taxon>
        <taxon>Arthropoda</taxon>
        <taxon>Chelicerata</taxon>
        <taxon>Arachnida</taxon>
        <taxon>Acari</taxon>
        <taxon>Acariformes</taxon>
        <taxon>Trombidiformes</taxon>
        <taxon>Prostigmata</taxon>
        <taxon>Eleutherengona</taxon>
        <taxon>Raphignathae</taxon>
        <taxon>Tetranychoidea</taxon>
        <taxon>Tetranychidae</taxon>
        <taxon>Tetranychus</taxon>
    </lineage>
</organism>
<dbReference type="EnsemblMetazoa" id="tetur06g05640.1">
    <property type="protein sequence ID" value="tetur06g05640.1"/>
    <property type="gene ID" value="tetur06g05640"/>
</dbReference>
<dbReference type="HOGENOM" id="CLU_2389026_0_0_1"/>
<evidence type="ECO:0000313" key="2">
    <source>
        <dbReference type="Proteomes" id="UP000015104"/>
    </source>
</evidence>
<evidence type="ECO:0000313" key="1">
    <source>
        <dbReference type="EnsemblMetazoa" id="tetur06g05640.1"/>
    </source>
</evidence>